<evidence type="ECO:0000313" key="7">
    <source>
        <dbReference type="Proteomes" id="UP000038750"/>
    </source>
</evidence>
<dbReference type="eggNOG" id="COG3710">
    <property type="taxonomic scope" value="Bacteria"/>
</dbReference>
<dbReference type="Pfam" id="PF00486">
    <property type="entry name" value="Trans_reg_C"/>
    <property type="match status" value="1"/>
</dbReference>
<protein>
    <submittedName>
        <fullName evidence="5">DNA-binding transcriptional activator CadC</fullName>
    </submittedName>
</protein>
<dbReference type="KEGG" id="yin:CH53_2456"/>
<keyword evidence="3" id="KW-0812">Transmembrane</keyword>
<evidence type="ECO:0000313" key="6">
    <source>
        <dbReference type="EMBL" id="QGR69970.1"/>
    </source>
</evidence>
<dbReference type="InterPro" id="IPR036388">
    <property type="entry name" value="WH-like_DNA-bd_sf"/>
</dbReference>
<evidence type="ECO:0000256" key="1">
    <source>
        <dbReference type="ARBA" id="ARBA00023125"/>
    </source>
</evidence>
<dbReference type="STRING" id="631.CH53_2456"/>
<dbReference type="SUPFAM" id="SSF46894">
    <property type="entry name" value="C-terminal effector domain of the bipartite response regulators"/>
    <property type="match status" value="1"/>
</dbReference>
<sequence length="290" mass="33296">MKYLINYTIFFKPSEKKLMILNDEDIFVILSNPATRLLLEFIKHRNKAIDRITLLKDIWEDYGFTASNSNLNTYVSELRKAFKALGESPQVILTIPKHGFQFVAHVESQMKDERQENDCLIDTQDISDEKVKNLNFKREFNRDEKQPDIDVTPITGKENIDSNAEKMEFSAKILLILVIFTVTITAFKIYYSCAEIIINKKSHVLAGKIGKCMLYVKKNSTYPPADQLINLVKNDLQQDEIDCKNDNNEIFYLKGNNDHKFNQLTFIGICAKKEGSDSTSCRTISINSGV</sequence>
<keyword evidence="3" id="KW-0472">Membrane</keyword>
<evidence type="ECO:0000259" key="4">
    <source>
        <dbReference type="PROSITE" id="PS51755"/>
    </source>
</evidence>
<dbReference type="SMART" id="SM00862">
    <property type="entry name" value="Trans_reg_C"/>
    <property type="match status" value="1"/>
</dbReference>
<dbReference type="EMBL" id="CP046294">
    <property type="protein sequence ID" value="QGR69970.1"/>
    <property type="molecule type" value="Genomic_DNA"/>
</dbReference>
<dbReference type="GO" id="GO:0003677">
    <property type="term" value="F:DNA binding"/>
    <property type="evidence" value="ECO:0007669"/>
    <property type="project" value="UniProtKB-UniRule"/>
</dbReference>
<dbReference type="EMBL" id="CPZJ01000023">
    <property type="protein sequence ID" value="CNG61521.1"/>
    <property type="molecule type" value="Genomic_DNA"/>
</dbReference>
<evidence type="ECO:0000313" key="5">
    <source>
        <dbReference type="EMBL" id="CNG61521.1"/>
    </source>
</evidence>
<feature type="transmembrane region" description="Helical" evidence="3">
    <location>
        <begin position="173"/>
        <end position="191"/>
    </location>
</feature>
<dbReference type="GO" id="GO:0006355">
    <property type="term" value="P:regulation of DNA-templated transcription"/>
    <property type="evidence" value="ECO:0007669"/>
    <property type="project" value="InterPro"/>
</dbReference>
<organism evidence="5 7">
    <name type="scientific">Yersinia intermedia</name>
    <dbReference type="NCBI Taxonomy" id="631"/>
    <lineage>
        <taxon>Bacteria</taxon>
        <taxon>Pseudomonadati</taxon>
        <taxon>Pseudomonadota</taxon>
        <taxon>Gammaproteobacteria</taxon>
        <taxon>Enterobacterales</taxon>
        <taxon>Yersiniaceae</taxon>
        <taxon>Yersinia</taxon>
    </lineage>
</organism>
<dbReference type="Gene3D" id="1.10.10.10">
    <property type="entry name" value="Winged helix-like DNA-binding domain superfamily/Winged helix DNA-binding domain"/>
    <property type="match status" value="1"/>
</dbReference>
<evidence type="ECO:0000256" key="2">
    <source>
        <dbReference type="PROSITE-ProRule" id="PRU01091"/>
    </source>
</evidence>
<dbReference type="Proteomes" id="UP000424966">
    <property type="component" value="Chromosome"/>
</dbReference>
<reference evidence="5 7" key="1">
    <citation type="submission" date="2015-03" db="EMBL/GenBank/DDBJ databases">
        <authorList>
            <person name="Murphy D."/>
        </authorList>
    </citation>
    <scope>NUCLEOTIDE SEQUENCE [LARGE SCALE GENOMIC DNA]</scope>
    <source>
        <strain evidence="5 7">BR165/97</strain>
    </source>
</reference>
<feature type="DNA-binding region" description="OmpR/PhoB-type" evidence="2">
    <location>
        <begin position="1"/>
        <end position="104"/>
    </location>
</feature>
<keyword evidence="3" id="KW-1133">Transmembrane helix</keyword>
<dbReference type="AlphaFoldDB" id="A0A0T9MYN5"/>
<dbReference type="PROSITE" id="PS51755">
    <property type="entry name" value="OMPR_PHOB"/>
    <property type="match status" value="1"/>
</dbReference>
<dbReference type="CDD" id="cd00383">
    <property type="entry name" value="trans_reg_C"/>
    <property type="match status" value="1"/>
</dbReference>
<keyword evidence="8" id="KW-1185">Reference proteome</keyword>
<keyword evidence="1 2" id="KW-0238">DNA-binding</keyword>
<feature type="domain" description="OmpR/PhoB-type" evidence="4">
    <location>
        <begin position="1"/>
        <end position="104"/>
    </location>
</feature>
<evidence type="ECO:0000313" key="8">
    <source>
        <dbReference type="Proteomes" id="UP000424966"/>
    </source>
</evidence>
<dbReference type="InterPro" id="IPR001867">
    <property type="entry name" value="OmpR/PhoB-type_DNA-bd"/>
</dbReference>
<dbReference type="Proteomes" id="UP000038750">
    <property type="component" value="Unassembled WGS sequence"/>
</dbReference>
<gene>
    <name evidence="5" type="ORF">ERS008530_04211</name>
    <name evidence="6" type="ORF">FOC37_06020</name>
</gene>
<accession>A0A0T9MYN5</accession>
<dbReference type="GO" id="GO:0000160">
    <property type="term" value="P:phosphorelay signal transduction system"/>
    <property type="evidence" value="ECO:0007669"/>
    <property type="project" value="InterPro"/>
</dbReference>
<evidence type="ECO:0000256" key="3">
    <source>
        <dbReference type="SAM" id="Phobius"/>
    </source>
</evidence>
<name>A0A0T9MYN5_YERIN</name>
<dbReference type="InterPro" id="IPR016032">
    <property type="entry name" value="Sig_transdc_resp-reg_C-effctor"/>
</dbReference>
<dbReference type="OrthoDB" id="6465260at2"/>
<proteinExistence type="predicted"/>
<reference evidence="6 8" key="2">
    <citation type="submission" date="2019-11" db="EMBL/GenBank/DDBJ databases">
        <title>FDA dAtabase for Regulatory Grade micrObial Sequences (FDA-ARGOS): Supporting development and validation of Infectious Disease Dx tests.</title>
        <authorList>
            <person name="Patel R."/>
            <person name="Rucinski S."/>
            <person name="Tallon L."/>
            <person name="Sadzewicz L."/>
            <person name="Vavikolanu K."/>
            <person name="Mehta A."/>
            <person name="Aluvathingal J."/>
            <person name="Nadendla S."/>
            <person name="Nandy P."/>
            <person name="Geyer C."/>
            <person name="Yan Y."/>
            <person name="Sichtig H."/>
        </authorList>
    </citation>
    <scope>NUCLEOTIDE SEQUENCE [LARGE SCALE GENOMIC DNA]</scope>
    <source>
        <strain evidence="6 8">FDAARGOS_729</strain>
    </source>
</reference>